<keyword evidence="3" id="KW-1185">Reference proteome</keyword>
<evidence type="ECO:0000313" key="2">
    <source>
        <dbReference type="EMBL" id="GAA4108552.1"/>
    </source>
</evidence>
<dbReference type="InterPro" id="IPR007410">
    <property type="entry name" value="LpqE-like"/>
</dbReference>
<feature type="compositionally biased region" description="Basic and acidic residues" evidence="1">
    <location>
        <begin position="216"/>
        <end position="236"/>
    </location>
</feature>
<evidence type="ECO:0000256" key="1">
    <source>
        <dbReference type="SAM" id="MobiDB-lite"/>
    </source>
</evidence>
<dbReference type="Gene3D" id="2.60.40.1890">
    <property type="entry name" value="PCu(A)C copper chaperone"/>
    <property type="match status" value="1"/>
</dbReference>
<dbReference type="Proteomes" id="UP001501495">
    <property type="component" value="Unassembled WGS sequence"/>
</dbReference>
<dbReference type="PANTHER" id="PTHR36302:SF1">
    <property type="entry name" value="COPPER CHAPERONE PCU(A)C"/>
    <property type="match status" value="1"/>
</dbReference>
<accession>A0ABP7X9S1</accession>
<dbReference type="PANTHER" id="PTHR36302">
    <property type="entry name" value="BLR7088 PROTEIN"/>
    <property type="match status" value="1"/>
</dbReference>
<feature type="region of interest" description="Disordered" evidence="1">
    <location>
        <begin position="186"/>
        <end position="236"/>
    </location>
</feature>
<evidence type="ECO:0000313" key="3">
    <source>
        <dbReference type="Proteomes" id="UP001501495"/>
    </source>
</evidence>
<dbReference type="InterPro" id="IPR036182">
    <property type="entry name" value="PCuAC_sf"/>
</dbReference>
<dbReference type="SUPFAM" id="SSF110087">
    <property type="entry name" value="DR1885-like metal-binding protein"/>
    <property type="match status" value="1"/>
</dbReference>
<sequence>MAPATPVLLPRRRPRRTLRAASGVGVLIAVAALTTACGDDGDAADSTSAPAASASAGTAREAAAISASDAWVKAVDSGMTAAFGTISNSSGADITIVSATTPASSRVELHETVMNDDGTMAMQPKDGGFVVPAGGSLTLEPGGNHIMFMDVADALKPGDTVPVTLTLSDGSTMEIDAVVKTFSGADENYQGGEGMDGMDGMEGMGEMDGMSSPSSSEKDGAMHQHADGSQHDHSGS</sequence>
<protein>
    <recommendedName>
        <fullName evidence="4">Copper chaperone PCu(A)C</fullName>
    </recommendedName>
</protein>
<evidence type="ECO:0008006" key="4">
    <source>
        <dbReference type="Google" id="ProtNLM"/>
    </source>
</evidence>
<organism evidence="2 3">
    <name type="scientific">Nocardioides fonticola</name>
    <dbReference type="NCBI Taxonomy" id="450363"/>
    <lineage>
        <taxon>Bacteria</taxon>
        <taxon>Bacillati</taxon>
        <taxon>Actinomycetota</taxon>
        <taxon>Actinomycetes</taxon>
        <taxon>Propionibacteriales</taxon>
        <taxon>Nocardioidaceae</taxon>
        <taxon>Nocardioides</taxon>
    </lineage>
</organism>
<comment type="caution">
    <text evidence="2">The sequence shown here is derived from an EMBL/GenBank/DDBJ whole genome shotgun (WGS) entry which is preliminary data.</text>
</comment>
<name>A0ABP7X9S1_9ACTN</name>
<dbReference type="RefSeq" id="WP_344731352.1">
    <property type="nucleotide sequence ID" value="NZ_BAAAZH010000001.1"/>
</dbReference>
<feature type="compositionally biased region" description="Gly residues" evidence="1">
    <location>
        <begin position="191"/>
        <end position="203"/>
    </location>
</feature>
<dbReference type="InterPro" id="IPR058248">
    <property type="entry name" value="Lxx211020-like"/>
</dbReference>
<gene>
    <name evidence="2" type="ORF">GCM10022215_02350</name>
</gene>
<reference evidence="3" key="1">
    <citation type="journal article" date="2019" name="Int. J. Syst. Evol. Microbiol.">
        <title>The Global Catalogue of Microorganisms (GCM) 10K type strain sequencing project: providing services to taxonomists for standard genome sequencing and annotation.</title>
        <authorList>
            <consortium name="The Broad Institute Genomics Platform"/>
            <consortium name="The Broad Institute Genome Sequencing Center for Infectious Disease"/>
            <person name="Wu L."/>
            <person name="Ma J."/>
        </authorList>
    </citation>
    <scope>NUCLEOTIDE SEQUENCE [LARGE SCALE GENOMIC DNA]</scope>
    <source>
        <strain evidence="3">JCM 16703</strain>
    </source>
</reference>
<proteinExistence type="predicted"/>
<dbReference type="Pfam" id="PF04314">
    <property type="entry name" value="PCuAC"/>
    <property type="match status" value="1"/>
</dbReference>
<dbReference type="EMBL" id="BAAAZH010000001">
    <property type="protein sequence ID" value="GAA4108552.1"/>
    <property type="molecule type" value="Genomic_DNA"/>
</dbReference>